<feature type="non-terminal residue" evidence="1">
    <location>
        <position position="1"/>
    </location>
</feature>
<dbReference type="EMBL" id="HACA01015206">
    <property type="protein sequence ID" value="CDW32567.1"/>
    <property type="molecule type" value="Transcribed_RNA"/>
</dbReference>
<evidence type="ECO:0000313" key="1">
    <source>
        <dbReference type="EMBL" id="CDW32567.1"/>
    </source>
</evidence>
<proteinExistence type="predicted"/>
<dbReference type="AlphaFoldDB" id="A0A0K2U3P8"/>
<accession>A0A0K2U3P8</accession>
<name>A0A0K2U3P8_LEPSM</name>
<protein>
    <submittedName>
        <fullName evidence="1">Uncharacterized protein</fullName>
    </submittedName>
</protein>
<sequence length="51" mass="5675">QQYGRLLVYLCAALLSSSPDQDPLDFAFLIVVEKNVSDISHPNFDLSKLPP</sequence>
<reference evidence="1" key="1">
    <citation type="submission" date="2014-05" db="EMBL/GenBank/DDBJ databases">
        <authorList>
            <person name="Chronopoulou M."/>
        </authorList>
    </citation>
    <scope>NUCLEOTIDE SEQUENCE</scope>
    <source>
        <tissue evidence="1">Whole organism</tissue>
    </source>
</reference>
<organism evidence="1">
    <name type="scientific">Lepeophtheirus salmonis</name>
    <name type="common">Salmon louse</name>
    <name type="synonym">Caligus salmonis</name>
    <dbReference type="NCBI Taxonomy" id="72036"/>
    <lineage>
        <taxon>Eukaryota</taxon>
        <taxon>Metazoa</taxon>
        <taxon>Ecdysozoa</taxon>
        <taxon>Arthropoda</taxon>
        <taxon>Crustacea</taxon>
        <taxon>Multicrustacea</taxon>
        <taxon>Hexanauplia</taxon>
        <taxon>Copepoda</taxon>
        <taxon>Siphonostomatoida</taxon>
        <taxon>Caligidae</taxon>
        <taxon>Lepeophtheirus</taxon>
    </lineage>
</organism>